<dbReference type="PROSITE" id="PS50126">
    <property type="entry name" value="S1"/>
    <property type="match status" value="1"/>
</dbReference>
<feature type="domain" description="S1 motif" evidence="1">
    <location>
        <begin position="244"/>
        <end position="317"/>
    </location>
</feature>
<evidence type="ECO:0000259" key="1">
    <source>
        <dbReference type="PROSITE" id="PS50126"/>
    </source>
</evidence>
<dbReference type="InterPro" id="IPR052366">
    <property type="entry name" value="GTP_Pyrophosphokinase"/>
</dbReference>
<dbReference type="GO" id="GO:0015969">
    <property type="term" value="P:guanosine tetraphosphate metabolic process"/>
    <property type="evidence" value="ECO:0007669"/>
    <property type="project" value="InterPro"/>
</dbReference>
<name>A0A1H7PKM7_9NOCA</name>
<dbReference type="PANTHER" id="PTHR47837:SF1">
    <property type="entry name" value="GTP PYROPHOSPHOKINASE YJBM"/>
    <property type="match status" value="1"/>
</dbReference>
<dbReference type="GO" id="GO:0003676">
    <property type="term" value="F:nucleic acid binding"/>
    <property type="evidence" value="ECO:0007669"/>
    <property type="project" value="InterPro"/>
</dbReference>
<dbReference type="PANTHER" id="PTHR47837">
    <property type="entry name" value="GTP PYROPHOSPHOKINASE YJBM"/>
    <property type="match status" value="1"/>
</dbReference>
<reference evidence="3" key="1">
    <citation type="submission" date="2016-10" db="EMBL/GenBank/DDBJ databases">
        <authorList>
            <person name="Varghese N."/>
            <person name="Submissions S."/>
        </authorList>
    </citation>
    <scope>NUCLEOTIDE SEQUENCE [LARGE SCALE GENOMIC DNA]</scope>
    <source>
        <strain evidence="3">DSM 44675</strain>
    </source>
</reference>
<dbReference type="SMART" id="SM00954">
    <property type="entry name" value="RelA_SpoT"/>
    <property type="match status" value="1"/>
</dbReference>
<evidence type="ECO:0000313" key="3">
    <source>
        <dbReference type="Proteomes" id="UP000198677"/>
    </source>
</evidence>
<dbReference type="RefSeq" id="WP_072751869.1">
    <property type="nucleotide sequence ID" value="NZ_FOAW01000008.1"/>
</dbReference>
<dbReference type="OrthoDB" id="9801824at2"/>
<dbReference type="Gene3D" id="3.30.460.10">
    <property type="entry name" value="Beta Polymerase, domain 2"/>
    <property type="match status" value="1"/>
</dbReference>
<keyword evidence="3" id="KW-1185">Reference proteome</keyword>
<dbReference type="Pfam" id="PF04607">
    <property type="entry name" value="RelA_SpoT"/>
    <property type="match status" value="1"/>
</dbReference>
<sequence>MRTKKKSDNVAALVNQLYNERERAWAAALVTAQTFLDTLADDVLEDLDRDRLNAKTARIKDRERTADKVRRRIAEGQMARPTTTDDIADAIHDLVGIKVLCKTPRDLSAFTEKLLEACTSPACSVRLAVPPRDYVANPKDSGYRAFHAVLMIKVATHEGDLGVKVEVQVKTLLQDAWGELTHEDMYKPGKALKPNEFHRDVARQMAQLLDNVDTMADLLAAELDRQTAQLDADADGTAPDSSEEPTVYARVTRTGPRYALAVTLDGRQGLIPARSVRRLVGSSARINVSDYLDVGDMVDVRVEETDTALYYHPVALA</sequence>
<gene>
    <name evidence="2" type="ORF">SAMN05444583_10881</name>
</gene>
<dbReference type="InterPro" id="IPR007685">
    <property type="entry name" value="RelA_SpoT"/>
</dbReference>
<keyword evidence="2" id="KW-0808">Transferase</keyword>
<accession>A0A1H7PKM7</accession>
<organism evidence="2 3">
    <name type="scientific">Rhodococcus maanshanensis</name>
    <dbReference type="NCBI Taxonomy" id="183556"/>
    <lineage>
        <taxon>Bacteria</taxon>
        <taxon>Bacillati</taxon>
        <taxon>Actinomycetota</taxon>
        <taxon>Actinomycetes</taxon>
        <taxon>Mycobacteriales</taxon>
        <taxon>Nocardiaceae</taxon>
        <taxon>Rhodococcus</taxon>
    </lineage>
</organism>
<protein>
    <submittedName>
        <fullName evidence="2">Putative GTP pyrophosphokinase</fullName>
    </submittedName>
</protein>
<keyword evidence="2" id="KW-0418">Kinase</keyword>
<proteinExistence type="predicted"/>
<evidence type="ECO:0000313" key="2">
    <source>
        <dbReference type="EMBL" id="SEL36159.1"/>
    </source>
</evidence>
<dbReference type="SUPFAM" id="SSF81301">
    <property type="entry name" value="Nucleotidyltransferase"/>
    <property type="match status" value="1"/>
</dbReference>
<dbReference type="CDD" id="cd05399">
    <property type="entry name" value="NT_Rel-Spo_like"/>
    <property type="match status" value="1"/>
</dbReference>
<dbReference type="AlphaFoldDB" id="A0A1H7PKM7"/>
<dbReference type="Proteomes" id="UP000198677">
    <property type="component" value="Unassembled WGS sequence"/>
</dbReference>
<dbReference type="InterPro" id="IPR003029">
    <property type="entry name" value="S1_domain"/>
</dbReference>
<dbReference type="GO" id="GO:0016301">
    <property type="term" value="F:kinase activity"/>
    <property type="evidence" value="ECO:0007669"/>
    <property type="project" value="UniProtKB-KW"/>
</dbReference>
<dbReference type="EMBL" id="FOAW01000008">
    <property type="protein sequence ID" value="SEL36159.1"/>
    <property type="molecule type" value="Genomic_DNA"/>
</dbReference>
<dbReference type="InterPro" id="IPR043519">
    <property type="entry name" value="NT_sf"/>
</dbReference>